<evidence type="ECO:0000313" key="8">
    <source>
        <dbReference type="Proteomes" id="UP001139493"/>
    </source>
</evidence>
<dbReference type="InterPro" id="IPR001647">
    <property type="entry name" value="HTH_TetR"/>
</dbReference>
<evidence type="ECO:0000256" key="2">
    <source>
        <dbReference type="ARBA" id="ARBA00023125"/>
    </source>
</evidence>
<dbReference type="InterPro" id="IPR023772">
    <property type="entry name" value="DNA-bd_HTH_TetR-type_CS"/>
</dbReference>
<sequence>MSTISRPSATEPAEPTGKRLTKGERTRARILVAAEQVFADLGFHDASIVKITEAAGVGQGTFYLYFTSKIEVFDEVVEDLNRRVRHAMIEASSQAETRIEAERAGFRAFFRFTAEHPALYRIVRQAEFVSPGALRLHYTRIVEGYRDGLATAQAAGEVGDIDPEVAAWALMGIGEIVGMRWVLWGPDVAPGGPTSAVPPEVFEQAMTFIERALAPGRAGEERP</sequence>
<name>A0A9X2JUK4_9MICO</name>
<dbReference type="SUPFAM" id="SSF46689">
    <property type="entry name" value="Homeodomain-like"/>
    <property type="match status" value="1"/>
</dbReference>
<feature type="DNA-binding region" description="H-T-H motif" evidence="4">
    <location>
        <begin position="47"/>
        <end position="66"/>
    </location>
</feature>
<comment type="caution">
    <text evidence="7">The sequence shown here is derived from an EMBL/GenBank/DDBJ whole genome shotgun (WGS) entry which is preliminary data.</text>
</comment>
<keyword evidence="3" id="KW-0804">Transcription</keyword>
<dbReference type="InterPro" id="IPR009057">
    <property type="entry name" value="Homeodomain-like_sf"/>
</dbReference>
<dbReference type="InterPro" id="IPR036271">
    <property type="entry name" value="Tet_transcr_reg_TetR-rel_C_sf"/>
</dbReference>
<evidence type="ECO:0000256" key="4">
    <source>
        <dbReference type="PROSITE-ProRule" id="PRU00335"/>
    </source>
</evidence>
<keyword evidence="2 4" id="KW-0238">DNA-binding</keyword>
<dbReference type="GO" id="GO:0000976">
    <property type="term" value="F:transcription cis-regulatory region binding"/>
    <property type="evidence" value="ECO:0007669"/>
    <property type="project" value="TreeGrafter"/>
</dbReference>
<dbReference type="Proteomes" id="UP001139493">
    <property type="component" value="Unassembled WGS sequence"/>
</dbReference>
<dbReference type="EMBL" id="JAMTCS010000001">
    <property type="protein sequence ID" value="MCP2263118.1"/>
    <property type="molecule type" value="Genomic_DNA"/>
</dbReference>
<keyword evidence="1" id="KW-0805">Transcription regulation</keyword>
<dbReference type="PROSITE" id="PS01081">
    <property type="entry name" value="HTH_TETR_1"/>
    <property type="match status" value="1"/>
</dbReference>
<dbReference type="PROSITE" id="PS50977">
    <property type="entry name" value="HTH_TETR_2"/>
    <property type="match status" value="1"/>
</dbReference>
<dbReference type="SUPFAM" id="SSF48498">
    <property type="entry name" value="Tetracyclin repressor-like, C-terminal domain"/>
    <property type="match status" value="1"/>
</dbReference>
<protein>
    <submittedName>
        <fullName evidence="7">Transcriptional regulator, TetR family</fullName>
    </submittedName>
</protein>
<accession>A0A9X2JUK4</accession>
<evidence type="ECO:0000259" key="6">
    <source>
        <dbReference type="PROSITE" id="PS50977"/>
    </source>
</evidence>
<dbReference type="PANTHER" id="PTHR30055">
    <property type="entry name" value="HTH-TYPE TRANSCRIPTIONAL REGULATOR RUTR"/>
    <property type="match status" value="1"/>
</dbReference>
<evidence type="ECO:0000256" key="5">
    <source>
        <dbReference type="SAM" id="MobiDB-lite"/>
    </source>
</evidence>
<dbReference type="GO" id="GO:0003700">
    <property type="term" value="F:DNA-binding transcription factor activity"/>
    <property type="evidence" value="ECO:0007669"/>
    <property type="project" value="TreeGrafter"/>
</dbReference>
<evidence type="ECO:0000256" key="1">
    <source>
        <dbReference type="ARBA" id="ARBA00023015"/>
    </source>
</evidence>
<feature type="domain" description="HTH tetR-type" evidence="6">
    <location>
        <begin position="24"/>
        <end position="84"/>
    </location>
</feature>
<reference evidence="7" key="1">
    <citation type="submission" date="2022-06" db="EMBL/GenBank/DDBJ databases">
        <title>Genomic Encyclopedia of Archaeal and Bacterial Type Strains, Phase II (KMG-II): from individual species to whole genera.</title>
        <authorList>
            <person name="Goeker M."/>
        </authorList>
    </citation>
    <scope>NUCLEOTIDE SEQUENCE</scope>
    <source>
        <strain evidence="7">DSM 26652</strain>
    </source>
</reference>
<dbReference type="AlphaFoldDB" id="A0A9X2JUK4"/>
<organism evidence="7 8">
    <name type="scientific">Promicromonospora thailandica</name>
    <dbReference type="NCBI Taxonomy" id="765201"/>
    <lineage>
        <taxon>Bacteria</taxon>
        <taxon>Bacillati</taxon>
        <taxon>Actinomycetota</taxon>
        <taxon>Actinomycetes</taxon>
        <taxon>Micrococcales</taxon>
        <taxon>Promicromonosporaceae</taxon>
        <taxon>Promicromonospora</taxon>
    </lineage>
</organism>
<dbReference type="InterPro" id="IPR050109">
    <property type="entry name" value="HTH-type_TetR-like_transc_reg"/>
</dbReference>
<dbReference type="PRINTS" id="PR00455">
    <property type="entry name" value="HTHTETR"/>
</dbReference>
<keyword evidence="8" id="KW-1185">Reference proteome</keyword>
<gene>
    <name evidence="7" type="ORF">APR03_000441</name>
</gene>
<dbReference type="Pfam" id="PF00440">
    <property type="entry name" value="TetR_N"/>
    <property type="match status" value="1"/>
</dbReference>
<dbReference type="Gene3D" id="1.10.357.10">
    <property type="entry name" value="Tetracycline Repressor, domain 2"/>
    <property type="match status" value="1"/>
</dbReference>
<feature type="region of interest" description="Disordered" evidence="5">
    <location>
        <begin position="1"/>
        <end position="21"/>
    </location>
</feature>
<evidence type="ECO:0000313" key="7">
    <source>
        <dbReference type="EMBL" id="MCP2263118.1"/>
    </source>
</evidence>
<dbReference type="PANTHER" id="PTHR30055:SF234">
    <property type="entry name" value="HTH-TYPE TRANSCRIPTIONAL REGULATOR BETI"/>
    <property type="match status" value="1"/>
</dbReference>
<proteinExistence type="predicted"/>
<evidence type="ECO:0000256" key="3">
    <source>
        <dbReference type="ARBA" id="ARBA00023163"/>
    </source>
</evidence>